<evidence type="ECO:0000256" key="4">
    <source>
        <dbReference type="SAM" id="MobiDB-lite"/>
    </source>
</evidence>
<keyword evidence="2" id="KW-0104">Cadmium</keyword>
<dbReference type="GO" id="GO:0016877">
    <property type="term" value="F:ligase activity, forming carbon-sulfur bonds"/>
    <property type="evidence" value="ECO:0007669"/>
    <property type="project" value="UniProtKB-ARBA"/>
</dbReference>
<evidence type="ECO:0000256" key="2">
    <source>
        <dbReference type="ARBA" id="ARBA00022539"/>
    </source>
</evidence>
<feature type="domain" description="Peptidase C83" evidence="6">
    <location>
        <begin position="507"/>
        <end position="766"/>
    </location>
</feature>
<evidence type="ECO:0000259" key="5">
    <source>
        <dbReference type="PROSITE" id="PS50103"/>
    </source>
</evidence>
<sequence>MPFVPMFHVLSWGTPFALMMLGVRTVLSSRFMDPASLVRMMIDWKVNLATGVPTVWQGVRSYIQQQGVETLKPQLSTLNRLTCGGSAPQPELMRWFLEQLGVEFLQGWGMTETNPMGSIAQRVVKYSDVGKSVEESFKNVTKAGIPNPCVRVRIAKPEDLSVELPQGEAGELLVRGPWIIQEYFHTEAPDKFHDGWLVTGDVAKIDEEGAIVICDRSKDVVKSGGEWISSIDMENMIMSMAEVEMAAVVGIPHPRWDERPIAVATLASGASKENLLEKVRQHLSKAFAKFQLPDDVLVWEAIPLTSTGKIDKKLIRAKLKEQLVSLLVEILAGRSMEKQAMRPEQEMTDHTGTPEPTASSSSDEFFDRIPGLSPSESEEEIQCSRSAQLENHLRGTCRPCRFFHLTKSGCRAGDECPFCHVCSWEEAKAARAKQKSSRRSLERKKGRETRTGVDSDFPVNRALRGTEGCTCKTCACCRVGTDSSAHLARHGVHAAAISVRFGLNHGGHKDKQVRQVCVLHANCVRLHETQGDDRETVHFPRLGKRVENNGQALDVMARRQESSATLLRQAGAVAALEEVDGLALLRRMPQEGQAAFERWRRAWEPQQNGTFCGPASALAGLRVLGLEGSWSQLKIYEEVIYPRRLFTQGLSFANGVEMLKMLDQRLDIVERSSFDEALIATLLQRDLSDAFHGGEPMCILVNYFRLGGGHWSPLAGWSDGHVLILDTNQQRLPPHWVRLQTLVESLCSYNKVTGNPRGYVVLRSCA</sequence>
<dbReference type="PROSITE" id="PS50103">
    <property type="entry name" value="ZF_C3H1"/>
    <property type="match status" value="1"/>
</dbReference>
<protein>
    <recommendedName>
        <fullName evidence="1">glutathione gamma-glutamylcysteinyltransferase</fullName>
        <ecNumber evidence="1">2.3.2.15</ecNumber>
    </recommendedName>
</protein>
<evidence type="ECO:0000256" key="1">
    <source>
        <dbReference type="ARBA" id="ARBA00012468"/>
    </source>
</evidence>
<gene>
    <name evidence="7" type="ORF">EVOR1521_LOCUS22371</name>
</gene>
<dbReference type="InterPro" id="IPR000571">
    <property type="entry name" value="Znf_CCCH"/>
</dbReference>
<name>A0AA36J4X6_9DINO</name>
<evidence type="ECO:0000313" key="8">
    <source>
        <dbReference type="Proteomes" id="UP001178507"/>
    </source>
</evidence>
<reference evidence="7" key="1">
    <citation type="submission" date="2023-08" db="EMBL/GenBank/DDBJ databases">
        <authorList>
            <person name="Chen Y."/>
            <person name="Shah S."/>
            <person name="Dougan E. K."/>
            <person name="Thang M."/>
            <person name="Chan C."/>
        </authorList>
    </citation>
    <scope>NUCLEOTIDE SEQUENCE</scope>
</reference>
<dbReference type="Pfam" id="PF05023">
    <property type="entry name" value="Phytochelatin"/>
    <property type="match status" value="1"/>
</dbReference>
<dbReference type="SUPFAM" id="SSF56801">
    <property type="entry name" value="Acetyl-CoA synthetase-like"/>
    <property type="match status" value="1"/>
</dbReference>
<dbReference type="InterPro" id="IPR050237">
    <property type="entry name" value="ATP-dep_AMP-bd_enzyme"/>
</dbReference>
<dbReference type="Gene3D" id="3.90.70.30">
    <property type="entry name" value="Phytochelatin synthase, N-terminal domain"/>
    <property type="match status" value="1"/>
</dbReference>
<feature type="compositionally biased region" description="Basic and acidic residues" evidence="4">
    <location>
        <begin position="439"/>
        <end position="453"/>
    </location>
</feature>
<feature type="zinc finger region" description="C3H1-type" evidence="3">
    <location>
        <begin position="399"/>
        <end position="423"/>
    </location>
</feature>
<feature type="compositionally biased region" description="Basic and acidic residues" evidence="4">
    <location>
        <begin position="337"/>
        <end position="349"/>
    </location>
</feature>
<dbReference type="Pfam" id="PF00501">
    <property type="entry name" value="AMP-binding"/>
    <property type="match status" value="1"/>
</dbReference>
<feature type="domain" description="C3H1-type" evidence="5">
    <location>
        <begin position="399"/>
        <end position="423"/>
    </location>
</feature>
<keyword evidence="8" id="KW-1185">Reference proteome</keyword>
<dbReference type="EMBL" id="CAUJNA010003305">
    <property type="protein sequence ID" value="CAJ1398625.1"/>
    <property type="molecule type" value="Genomic_DNA"/>
</dbReference>
<dbReference type="Pfam" id="PF13193">
    <property type="entry name" value="AMP-binding_C"/>
    <property type="match status" value="1"/>
</dbReference>
<dbReference type="Gene3D" id="3.30.300.30">
    <property type="match status" value="1"/>
</dbReference>
<dbReference type="Gene3D" id="3.40.50.12780">
    <property type="entry name" value="N-terminal domain of ligase-like"/>
    <property type="match status" value="1"/>
</dbReference>
<dbReference type="InterPro" id="IPR045851">
    <property type="entry name" value="AMP-bd_C_sf"/>
</dbReference>
<dbReference type="InterPro" id="IPR042099">
    <property type="entry name" value="ANL_N_sf"/>
</dbReference>
<dbReference type="InterPro" id="IPR007719">
    <property type="entry name" value="PCS_N"/>
</dbReference>
<keyword evidence="3" id="KW-0862">Zinc</keyword>
<feature type="compositionally biased region" description="Polar residues" evidence="4">
    <location>
        <begin position="350"/>
        <end position="363"/>
    </location>
</feature>
<dbReference type="InterPro" id="IPR038765">
    <property type="entry name" value="Papain-like_cys_pep_sf"/>
</dbReference>
<feature type="region of interest" description="Disordered" evidence="4">
    <location>
        <begin position="337"/>
        <end position="383"/>
    </location>
</feature>
<dbReference type="SUPFAM" id="SSF54001">
    <property type="entry name" value="Cysteine proteinases"/>
    <property type="match status" value="1"/>
</dbReference>
<accession>A0AA36J4X6</accession>
<dbReference type="GO" id="GO:0016756">
    <property type="term" value="F:glutathione gamma-glutamylcysteinyltransferase activity"/>
    <property type="evidence" value="ECO:0007669"/>
    <property type="project" value="UniProtKB-EC"/>
</dbReference>
<dbReference type="InterPro" id="IPR038156">
    <property type="entry name" value="PCS_N_sf"/>
</dbReference>
<dbReference type="PANTHER" id="PTHR43767">
    <property type="entry name" value="LONG-CHAIN-FATTY-ACID--COA LIGASE"/>
    <property type="match status" value="1"/>
</dbReference>
<dbReference type="GO" id="GO:0046938">
    <property type="term" value="P:phytochelatin biosynthetic process"/>
    <property type="evidence" value="ECO:0007669"/>
    <property type="project" value="InterPro"/>
</dbReference>
<evidence type="ECO:0000259" key="6">
    <source>
        <dbReference type="PROSITE" id="PS51443"/>
    </source>
</evidence>
<proteinExistence type="predicted"/>
<dbReference type="GO" id="GO:0008270">
    <property type="term" value="F:zinc ion binding"/>
    <property type="evidence" value="ECO:0007669"/>
    <property type="project" value="UniProtKB-KW"/>
</dbReference>
<feature type="region of interest" description="Disordered" evidence="4">
    <location>
        <begin position="433"/>
        <end position="453"/>
    </location>
</feature>
<keyword evidence="3" id="KW-0479">Metal-binding</keyword>
<dbReference type="PANTHER" id="PTHR43767:SF11">
    <property type="entry name" value="MEDIUM-CHAIN-FATTY-ACID--COA LIGASE"/>
    <property type="match status" value="1"/>
</dbReference>
<comment type="caution">
    <text evidence="7">The sequence shown here is derived from an EMBL/GenBank/DDBJ whole genome shotgun (WGS) entry which is preliminary data.</text>
</comment>
<keyword evidence="3" id="KW-0863">Zinc-finger</keyword>
<evidence type="ECO:0000256" key="3">
    <source>
        <dbReference type="PROSITE-ProRule" id="PRU00723"/>
    </source>
</evidence>
<dbReference type="Proteomes" id="UP001178507">
    <property type="component" value="Unassembled WGS sequence"/>
</dbReference>
<dbReference type="InterPro" id="IPR000873">
    <property type="entry name" value="AMP-dep_synth/lig_dom"/>
</dbReference>
<evidence type="ECO:0000313" key="7">
    <source>
        <dbReference type="EMBL" id="CAJ1398625.1"/>
    </source>
</evidence>
<dbReference type="InterPro" id="IPR025110">
    <property type="entry name" value="AMP-bd_C"/>
</dbReference>
<dbReference type="AlphaFoldDB" id="A0AA36J4X6"/>
<organism evidence="7 8">
    <name type="scientific">Effrenium voratum</name>
    <dbReference type="NCBI Taxonomy" id="2562239"/>
    <lineage>
        <taxon>Eukaryota</taxon>
        <taxon>Sar</taxon>
        <taxon>Alveolata</taxon>
        <taxon>Dinophyceae</taxon>
        <taxon>Suessiales</taxon>
        <taxon>Symbiodiniaceae</taxon>
        <taxon>Effrenium</taxon>
    </lineage>
</organism>
<dbReference type="GO" id="GO:0010038">
    <property type="term" value="P:response to metal ion"/>
    <property type="evidence" value="ECO:0007669"/>
    <property type="project" value="InterPro"/>
</dbReference>
<dbReference type="EC" id="2.3.2.15" evidence="1"/>
<dbReference type="PROSITE" id="PS51443">
    <property type="entry name" value="PCS"/>
    <property type="match status" value="1"/>
</dbReference>